<dbReference type="PIRSF" id="PIRSF006288">
    <property type="entry name" value="PII_uridyltransf"/>
    <property type="match status" value="1"/>
</dbReference>
<dbReference type="InterPro" id="IPR043519">
    <property type="entry name" value="NT_sf"/>
</dbReference>
<feature type="domain" description="ACT" evidence="8">
    <location>
        <begin position="780"/>
        <end position="857"/>
    </location>
</feature>
<reference evidence="10 11" key="1">
    <citation type="journal article" date="2020" name="Int. J. Syst. Evol. Microbiol.">
        <title>Novel acetic acid bacteria from cider fermentations: Acetobacter conturbans sp. nov. and Acetobacter fallax sp. nov.</title>
        <authorList>
            <person name="Sombolestani A.S."/>
            <person name="Cleenwerck I."/>
            <person name="Cnockaert M."/>
            <person name="Borremans W."/>
            <person name="Wieme A.D."/>
            <person name="De Vuyst L."/>
            <person name="Vandamme P."/>
        </authorList>
    </citation>
    <scope>NUCLEOTIDE SEQUENCE [LARGE SCALE GENOMIC DNA]</scope>
    <source>
        <strain evidence="10 11">LMG 1627</strain>
    </source>
</reference>
<dbReference type="InterPro" id="IPR006674">
    <property type="entry name" value="HD_domain"/>
</dbReference>
<evidence type="ECO:0000259" key="8">
    <source>
        <dbReference type="PROSITE" id="PS51671"/>
    </source>
</evidence>
<dbReference type="GO" id="GO:0008773">
    <property type="term" value="F:[protein-PII] uridylyltransferase activity"/>
    <property type="evidence" value="ECO:0007669"/>
    <property type="project" value="UniProtKB-EC"/>
</dbReference>
<evidence type="ECO:0000313" key="11">
    <source>
        <dbReference type="Proteomes" id="UP000631653"/>
    </source>
</evidence>
<dbReference type="NCBIfam" id="NF003467">
    <property type="entry name" value="PRK05092.1"/>
    <property type="match status" value="1"/>
</dbReference>
<protein>
    <recommendedName>
        <fullName evidence="7">Bifunctional uridylyltransferase/uridylyl-removing enzyme</fullName>
        <shortName evidence="7">UTase/UR</shortName>
    </recommendedName>
    <alternativeName>
        <fullName evidence="7">Bifunctional [protein-PII] modification enzyme</fullName>
    </alternativeName>
    <alternativeName>
        <fullName evidence="7">Bifunctional nitrogen sensor protein</fullName>
    </alternativeName>
    <domain>
        <recommendedName>
            <fullName evidence="7">[Protein-PII] uridylyltransferase</fullName>
            <shortName evidence="7">PII uridylyltransferase</shortName>
            <shortName evidence="7">UTase</shortName>
            <ecNumber evidence="7">2.7.7.59</ecNumber>
        </recommendedName>
    </domain>
    <domain>
        <recommendedName>
            <fullName evidence="7">[Protein-PII]-UMP uridylyl-removing enzyme</fullName>
            <shortName evidence="7">UR</shortName>
            <ecNumber evidence="7">3.1.4.-</ecNumber>
        </recommendedName>
    </domain>
</protein>
<dbReference type="InterPro" id="IPR045865">
    <property type="entry name" value="ACT-like_dom_sf"/>
</dbReference>
<evidence type="ECO:0000256" key="2">
    <source>
        <dbReference type="ARBA" id="ARBA00022695"/>
    </source>
</evidence>
<dbReference type="Pfam" id="PF01966">
    <property type="entry name" value="HD"/>
    <property type="match status" value="1"/>
</dbReference>
<dbReference type="SUPFAM" id="SSF55021">
    <property type="entry name" value="ACT-like"/>
    <property type="match status" value="2"/>
</dbReference>
<comment type="activity regulation">
    <text evidence="7">Uridylyltransferase (UTase) activity is inhibited by glutamine, while glutamine activates uridylyl-removing (UR) activity.</text>
</comment>
<keyword evidence="6 7" id="KW-0511">Multifunctional enzyme</keyword>
<evidence type="ECO:0000256" key="4">
    <source>
        <dbReference type="ARBA" id="ARBA00022801"/>
    </source>
</evidence>
<gene>
    <name evidence="7" type="primary">glnD</name>
    <name evidence="10" type="ORF">GOB81_03365</name>
</gene>
<dbReference type="CDD" id="cd04900">
    <property type="entry name" value="ACT_UUR-like_1"/>
    <property type="match status" value="1"/>
</dbReference>
<organism evidence="10 11">
    <name type="scientific">Acetobacter conturbans</name>
    <dbReference type="NCBI Taxonomy" id="1737472"/>
    <lineage>
        <taxon>Bacteria</taxon>
        <taxon>Pseudomonadati</taxon>
        <taxon>Pseudomonadota</taxon>
        <taxon>Alphaproteobacteria</taxon>
        <taxon>Acetobacterales</taxon>
        <taxon>Acetobacteraceae</taxon>
        <taxon>Acetobacter</taxon>
    </lineage>
</organism>
<dbReference type="CDD" id="cd00077">
    <property type="entry name" value="HDc"/>
    <property type="match status" value="1"/>
</dbReference>
<accession>A0ABX0JWQ6</accession>
<comment type="cofactor">
    <cofactor evidence="7">
        <name>Mg(2+)</name>
        <dbReference type="ChEBI" id="CHEBI:18420"/>
    </cofactor>
</comment>
<dbReference type="PANTHER" id="PTHR47320">
    <property type="entry name" value="BIFUNCTIONAL URIDYLYLTRANSFERASE/URIDYLYL-REMOVING ENZYME"/>
    <property type="match status" value="1"/>
</dbReference>
<evidence type="ECO:0000259" key="9">
    <source>
        <dbReference type="PROSITE" id="PS51831"/>
    </source>
</evidence>
<dbReference type="PANTHER" id="PTHR47320:SF1">
    <property type="entry name" value="BIFUNCTIONAL URIDYLYLTRANSFERASE_URIDYLYL-REMOVING ENZYME"/>
    <property type="match status" value="1"/>
</dbReference>
<dbReference type="SUPFAM" id="SSF81593">
    <property type="entry name" value="Nucleotidyltransferase substrate binding subunit/domain"/>
    <property type="match status" value="1"/>
</dbReference>
<dbReference type="HAMAP" id="MF_00277">
    <property type="entry name" value="PII_uridylyl_transf"/>
    <property type="match status" value="1"/>
</dbReference>
<comment type="catalytic activity">
    <reaction evidence="7">
        <text>[protein-PII]-L-tyrosine + UTP = [protein-PII]-uridylyl-L-tyrosine + diphosphate</text>
        <dbReference type="Rhea" id="RHEA:13673"/>
        <dbReference type="Rhea" id="RHEA-COMP:12147"/>
        <dbReference type="Rhea" id="RHEA-COMP:12148"/>
        <dbReference type="ChEBI" id="CHEBI:33019"/>
        <dbReference type="ChEBI" id="CHEBI:46398"/>
        <dbReference type="ChEBI" id="CHEBI:46858"/>
        <dbReference type="ChEBI" id="CHEBI:90602"/>
        <dbReference type="EC" id="2.7.7.59"/>
    </reaction>
</comment>
<dbReference type="EC" id="3.1.4.-" evidence="7"/>
<dbReference type="EC" id="2.7.7.59" evidence="7"/>
<name>A0ABX0JWQ6_9PROT</name>
<dbReference type="InterPro" id="IPR003607">
    <property type="entry name" value="HD/PDEase_dom"/>
</dbReference>
<keyword evidence="11" id="KW-1185">Reference proteome</keyword>
<dbReference type="CDD" id="cd04899">
    <property type="entry name" value="ACT_ACR-UUR-like_2"/>
    <property type="match status" value="1"/>
</dbReference>
<dbReference type="Gene3D" id="1.10.3090.10">
    <property type="entry name" value="cca-adding enzyme, domain 2"/>
    <property type="match status" value="1"/>
</dbReference>
<comment type="function">
    <text evidence="7">Modifies, by uridylylation and deuridylylation, the PII regulatory proteins (GlnB and homologs), in response to the nitrogen status of the cell that GlnD senses through the glutamine level. Under low glutamine levels, catalyzes the conversion of the PII proteins and UTP to PII-UMP and PPi, while under higher glutamine levels, GlnD hydrolyzes PII-UMP to PII and UMP (deuridylylation). Thus, controls uridylylation state and activity of the PII proteins, and plays an important role in the regulation of nitrogen metabolism.</text>
</comment>
<evidence type="ECO:0000256" key="3">
    <source>
        <dbReference type="ARBA" id="ARBA00022737"/>
    </source>
</evidence>
<dbReference type="PROSITE" id="PS51831">
    <property type="entry name" value="HD"/>
    <property type="match status" value="1"/>
</dbReference>
<proteinExistence type="inferred from homology"/>
<comment type="catalytic activity">
    <reaction evidence="7">
        <text>[protein-PII]-uridylyl-L-tyrosine + H2O = [protein-PII]-L-tyrosine + UMP + H(+)</text>
        <dbReference type="Rhea" id="RHEA:48600"/>
        <dbReference type="Rhea" id="RHEA-COMP:12147"/>
        <dbReference type="Rhea" id="RHEA-COMP:12148"/>
        <dbReference type="ChEBI" id="CHEBI:15377"/>
        <dbReference type="ChEBI" id="CHEBI:15378"/>
        <dbReference type="ChEBI" id="CHEBI:46858"/>
        <dbReference type="ChEBI" id="CHEBI:57865"/>
        <dbReference type="ChEBI" id="CHEBI:90602"/>
    </reaction>
</comment>
<keyword evidence="5 7" id="KW-0460">Magnesium</keyword>
<comment type="caution">
    <text evidence="10">The sequence shown here is derived from an EMBL/GenBank/DDBJ whole genome shotgun (WGS) entry which is preliminary data.</text>
</comment>
<sequence length="985" mass="110425">MSSLHADGTASVASDISESVTAELSPEGMLTPDSLGASLKAALANAPRRPGKPLERDAALAIMRRHLGRYQMDVKRRFEARELRGVQAAKVLAIFTDELVCNIVMFATEALQCGEGVLDEMSIAATGGYGKRLLAPFSDIDLLFLTPEEPSGSVLALVEYVLYFLWDLGLKVGHATRSISDCIAQAEGDTTIRTALLDARLLTGSFSLFAMFEARFIVACVEAGSARFITDKRAERAERHRRFGESPYLVEPNIKEGRGGLRDMQTLYWMCRYVFGTRHVSDLMAPEFTRLGFITEQEAARARRSWDFLWTVRFHLHYVAGRGEDRLTFDMQPVLGGRMGYTRHGRQNGVERFMRHYFLTVREVMRLTHVLEPTIMRVALGPAAHVLKADEAMREAGFNLLDGQILPDRGVSFDAEPIKMFELLEWSRNKHVPLHPLARQQLIRWERRAASLRTSPHASEIFLQLLCDDRPAPRPARRPGRGDAKLETIPVDTENSTRLDYVHWLRLLNETGLWGALIPDWSRIVGQMQFDTYHIFTVDEHTIEALRILRCVETGTMADEIPVAYELARDIQSRRALYMAVMMHDIAKGRGGDHSELGSELALELCPRLGLSSEETETVSWLVLQHLILSHTAFQRDIDDPKTILDVADVVQSPERLRLLLLLTIVDMRAVSPRVWNAWKATLLRELYMRVAEVLEGGLATPERDMRVAHSKAIIAETLAEEDFSQPDIDHFLALGYAGYWLCFDQETLVRHAHLIRQAEQRSAPFVIETQPLPTRGVTEVTIHTQDHPGLFAQIAGAMALAGASIVDARIHTLSNGMALDTLWIQDATGEAFDEPHRLTKLFAIIEKALTGQINIAKEIARTSASGQMLSRTRAIHVPPRVVVDNRASNSHTVVEINGRDRPGLLHDVADALNELRLQISSAHITTYGVRAVDVFYVKDLSGMKVTDEQRLGKIRDRLMSGLKRAEATINSGYDQDELTATQPE</sequence>
<dbReference type="CDD" id="cd05401">
    <property type="entry name" value="NT_GlnE_GlnD_like"/>
    <property type="match status" value="1"/>
</dbReference>
<feature type="domain" description="ACT" evidence="8">
    <location>
        <begin position="894"/>
        <end position="973"/>
    </location>
</feature>
<dbReference type="Gene3D" id="3.30.70.260">
    <property type="match status" value="2"/>
</dbReference>
<feature type="region of interest" description="Uridylyltransferase" evidence="7">
    <location>
        <begin position="1"/>
        <end position="392"/>
    </location>
</feature>
<dbReference type="Proteomes" id="UP000631653">
    <property type="component" value="Unassembled WGS sequence"/>
</dbReference>
<evidence type="ECO:0000256" key="6">
    <source>
        <dbReference type="ARBA" id="ARBA00023268"/>
    </source>
</evidence>
<dbReference type="InterPro" id="IPR010043">
    <property type="entry name" value="UTase/UR"/>
</dbReference>
<evidence type="ECO:0000313" key="10">
    <source>
        <dbReference type="EMBL" id="NHN87671.1"/>
    </source>
</evidence>
<comment type="domain">
    <text evidence="7">Has four distinct domains: an N-terminal nucleotidyltransferase (NT) domain responsible for UTase activity, a central HD domain that encodes UR activity, and two C-terminal ACT domains that seem to have a role in glutamine sensing.</text>
</comment>
<feature type="domain" description="HD" evidence="9">
    <location>
        <begin position="538"/>
        <end position="660"/>
    </location>
</feature>
<evidence type="ECO:0000256" key="1">
    <source>
        <dbReference type="ARBA" id="ARBA00022679"/>
    </source>
</evidence>
<keyword evidence="2 7" id="KW-0548">Nucleotidyltransferase</keyword>
<dbReference type="Pfam" id="PF24931">
    <property type="entry name" value="ACT_ACR9_3rd"/>
    <property type="match status" value="1"/>
</dbReference>
<dbReference type="SUPFAM" id="SSF81301">
    <property type="entry name" value="Nucleotidyltransferase"/>
    <property type="match status" value="1"/>
</dbReference>
<keyword evidence="1 7" id="KW-0808">Transferase</keyword>
<dbReference type="EMBL" id="WOSY01000002">
    <property type="protein sequence ID" value="NHN87671.1"/>
    <property type="molecule type" value="Genomic_DNA"/>
</dbReference>
<keyword evidence="4 7" id="KW-0378">Hydrolase</keyword>
<dbReference type="Pfam" id="PF08335">
    <property type="entry name" value="GlnD_UR_UTase"/>
    <property type="match status" value="1"/>
</dbReference>
<dbReference type="InterPro" id="IPR013546">
    <property type="entry name" value="PII_UdlTrfase/GS_AdlTrfase"/>
</dbReference>
<dbReference type="InterPro" id="IPR002912">
    <property type="entry name" value="ACT_dom"/>
</dbReference>
<comment type="similarity">
    <text evidence="7">Belongs to the GlnD family.</text>
</comment>
<evidence type="ECO:0000256" key="5">
    <source>
        <dbReference type="ARBA" id="ARBA00022842"/>
    </source>
</evidence>
<keyword evidence="3" id="KW-0677">Repeat</keyword>
<comment type="caution">
    <text evidence="7">Lacks conserved residue(s) required for the propagation of feature annotation.</text>
</comment>
<dbReference type="SMART" id="SM00471">
    <property type="entry name" value="HDc"/>
    <property type="match status" value="1"/>
</dbReference>
<dbReference type="PROSITE" id="PS51671">
    <property type="entry name" value="ACT"/>
    <property type="match status" value="2"/>
</dbReference>
<dbReference type="SUPFAM" id="SSF81891">
    <property type="entry name" value="Poly A polymerase C-terminal region-like"/>
    <property type="match status" value="1"/>
</dbReference>
<evidence type="ECO:0000256" key="7">
    <source>
        <dbReference type="HAMAP-Rule" id="MF_00277"/>
    </source>
</evidence>